<evidence type="ECO:0000313" key="2">
    <source>
        <dbReference type="Proteomes" id="UP001241377"/>
    </source>
</evidence>
<name>A0ACC2V1U5_9TREE</name>
<proteinExistence type="predicted"/>
<evidence type="ECO:0000313" key="1">
    <source>
        <dbReference type="EMBL" id="KAJ9092636.1"/>
    </source>
</evidence>
<protein>
    <submittedName>
        <fullName evidence="1">Uncharacterized protein</fullName>
    </submittedName>
</protein>
<sequence length="117" mass="12858">MAPQTQPAKPAPIELSPEAQATFDLITRNLDEVLLPDIIKEKLAKDEVVKCYWGTAPTGRPHLGYFVPLTKIADFLKAGVAVTVLLADVSILPPAWPHLFMPFPHGPHLVPPSVFRM</sequence>
<comment type="caution">
    <text evidence="1">The sequence shown here is derived from an EMBL/GenBank/DDBJ whole genome shotgun (WGS) entry which is preliminary data.</text>
</comment>
<reference evidence="1" key="1">
    <citation type="submission" date="2023-04" db="EMBL/GenBank/DDBJ databases">
        <title>Draft Genome sequencing of Naganishia species isolated from polar environments using Oxford Nanopore Technology.</title>
        <authorList>
            <person name="Leo P."/>
            <person name="Venkateswaran K."/>
        </authorList>
    </citation>
    <scope>NUCLEOTIDE SEQUENCE</scope>
    <source>
        <strain evidence="1">MNA-CCFEE 5261</strain>
    </source>
</reference>
<dbReference type="EMBL" id="JASBWR010000133">
    <property type="protein sequence ID" value="KAJ9092636.1"/>
    <property type="molecule type" value="Genomic_DNA"/>
</dbReference>
<organism evidence="1 2">
    <name type="scientific">Naganishia cerealis</name>
    <dbReference type="NCBI Taxonomy" id="610337"/>
    <lineage>
        <taxon>Eukaryota</taxon>
        <taxon>Fungi</taxon>
        <taxon>Dikarya</taxon>
        <taxon>Basidiomycota</taxon>
        <taxon>Agaricomycotina</taxon>
        <taxon>Tremellomycetes</taxon>
        <taxon>Filobasidiales</taxon>
        <taxon>Filobasidiaceae</taxon>
        <taxon>Naganishia</taxon>
    </lineage>
</organism>
<accession>A0ACC2V1U5</accession>
<gene>
    <name evidence="1" type="ORF">QFC19_008674</name>
</gene>
<dbReference type="Proteomes" id="UP001241377">
    <property type="component" value="Unassembled WGS sequence"/>
</dbReference>
<keyword evidence="2" id="KW-1185">Reference proteome</keyword>